<organism evidence="1">
    <name type="scientific">marine sediment metagenome</name>
    <dbReference type="NCBI Taxonomy" id="412755"/>
    <lineage>
        <taxon>unclassified sequences</taxon>
        <taxon>metagenomes</taxon>
        <taxon>ecological metagenomes</taxon>
    </lineage>
</organism>
<feature type="non-terminal residue" evidence="1">
    <location>
        <position position="32"/>
    </location>
</feature>
<comment type="caution">
    <text evidence="1">The sequence shown here is derived from an EMBL/GenBank/DDBJ whole genome shotgun (WGS) entry which is preliminary data.</text>
</comment>
<gene>
    <name evidence="1" type="ORF">S01H4_27617</name>
</gene>
<sequence length="32" mass="3632">MDSAVSDFFEDEITCGPRFNDPEDVDAHLIVF</sequence>
<proteinExistence type="predicted"/>
<reference evidence="1" key="1">
    <citation type="journal article" date="2014" name="Front. Microbiol.">
        <title>High frequency of phylogenetically diverse reductive dehalogenase-homologous genes in deep subseafloor sedimentary metagenomes.</title>
        <authorList>
            <person name="Kawai M."/>
            <person name="Futagami T."/>
            <person name="Toyoda A."/>
            <person name="Takaki Y."/>
            <person name="Nishi S."/>
            <person name="Hori S."/>
            <person name="Arai W."/>
            <person name="Tsubouchi T."/>
            <person name="Morono Y."/>
            <person name="Uchiyama I."/>
            <person name="Ito T."/>
            <person name="Fujiyama A."/>
            <person name="Inagaki F."/>
            <person name="Takami H."/>
        </authorList>
    </citation>
    <scope>NUCLEOTIDE SEQUENCE</scope>
    <source>
        <strain evidence="1">Expedition CK06-06</strain>
    </source>
</reference>
<evidence type="ECO:0000313" key="1">
    <source>
        <dbReference type="EMBL" id="GAG78191.1"/>
    </source>
</evidence>
<name>X1C1D7_9ZZZZ</name>
<accession>X1C1D7</accession>
<protein>
    <submittedName>
        <fullName evidence="1">Uncharacterized protein</fullName>
    </submittedName>
</protein>
<dbReference type="AlphaFoldDB" id="X1C1D7"/>
<dbReference type="EMBL" id="BART01013534">
    <property type="protein sequence ID" value="GAG78191.1"/>
    <property type="molecule type" value="Genomic_DNA"/>
</dbReference>